<evidence type="ECO:0000256" key="1">
    <source>
        <dbReference type="SAM" id="SignalP"/>
    </source>
</evidence>
<sequence>MTQPSRARANRTLVATLLSALLLLVSACGMDAQTTQPYTPAEGVNADAGPAGKAVQVRNLMILSREDGTGYLSASIVAQDRDAMTAVSGHPFALDGTAGTPFTVTLPDPVGLSEDALVVLTDRSLIELKSPELVVGTDAELTLTFSTAGELTIRVPIVDADQPDYASITPSPTPSS</sequence>
<evidence type="ECO:0008006" key="4">
    <source>
        <dbReference type="Google" id="ProtNLM"/>
    </source>
</evidence>
<dbReference type="PROSITE" id="PS51257">
    <property type="entry name" value="PROKAR_LIPOPROTEIN"/>
    <property type="match status" value="1"/>
</dbReference>
<feature type="signal peptide" evidence="1">
    <location>
        <begin position="1"/>
        <end position="32"/>
    </location>
</feature>
<dbReference type="EMBL" id="BAAAYX010000026">
    <property type="protein sequence ID" value="GAA3717616.1"/>
    <property type="molecule type" value="Genomic_DNA"/>
</dbReference>
<reference evidence="3" key="1">
    <citation type="journal article" date="2019" name="Int. J. Syst. Evol. Microbiol.">
        <title>The Global Catalogue of Microorganisms (GCM) 10K type strain sequencing project: providing services to taxonomists for standard genome sequencing and annotation.</title>
        <authorList>
            <consortium name="The Broad Institute Genomics Platform"/>
            <consortium name="The Broad Institute Genome Sequencing Center for Infectious Disease"/>
            <person name="Wu L."/>
            <person name="Ma J."/>
        </authorList>
    </citation>
    <scope>NUCLEOTIDE SEQUENCE [LARGE SCALE GENOMIC DNA]</scope>
    <source>
        <strain evidence="3">JCM 16548</strain>
    </source>
</reference>
<keyword evidence="1" id="KW-0732">Signal</keyword>
<comment type="caution">
    <text evidence="2">The sequence shown here is derived from an EMBL/GenBank/DDBJ whole genome shotgun (WGS) entry which is preliminary data.</text>
</comment>
<feature type="chain" id="PRO_5046454737" description="Copper(I)-binding protein" evidence="1">
    <location>
        <begin position="33"/>
        <end position="176"/>
    </location>
</feature>
<organism evidence="2 3">
    <name type="scientific">Microlunatus aurantiacus</name>
    <dbReference type="NCBI Taxonomy" id="446786"/>
    <lineage>
        <taxon>Bacteria</taxon>
        <taxon>Bacillati</taxon>
        <taxon>Actinomycetota</taxon>
        <taxon>Actinomycetes</taxon>
        <taxon>Propionibacteriales</taxon>
        <taxon>Propionibacteriaceae</taxon>
        <taxon>Microlunatus</taxon>
    </lineage>
</organism>
<dbReference type="Proteomes" id="UP001500051">
    <property type="component" value="Unassembled WGS sequence"/>
</dbReference>
<accession>A0ABP7EIF6</accession>
<dbReference type="RefSeq" id="WP_344814422.1">
    <property type="nucleotide sequence ID" value="NZ_BAAAYX010000026.1"/>
</dbReference>
<keyword evidence="3" id="KW-1185">Reference proteome</keyword>
<evidence type="ECO:0000313" key="3">
    <source>
        <dbReference type="Proteomes" id="UP001500051"/>
    </source>
</evidence>
<name>A0ABP7EIF6_9ACTN</name>
<proteinExistence type="predicted"/>
<protein>
    <recommendedName>
        <fullName evidence="4">Copper(I)-binding protein</fullName>
    </recommendedName>
</protein>
<gene>
    <name evidence="2" type="ORF">GCM10022204_41920</name>
</gene>
<evidence type="ECO:0000313" key="2">
    <source>
        <dbReference type="EMBL" id="GAA3717616.1"/>
    </source>
</evidence>